<dbReference type="KEGG" id="tig:THII_1436"/>
<gene>
    <name evidence="1" type="ORF">THII_1436</name>
</gene>
<dbReference type="HOGENOM" id="CLU_1692073_0_0_6"/>
<dbReference type="Proteomes" id="UP000031623">
    <property type="component" value="Chromosome"/>
</dbReference>
<dbReference type="EMBL" id="AP014633">
    <property type="protein sequence ID" value="BAP55733.1"/>
    <property type="molecule type" value="Genomic_DNA"/>
</dbReference>
<protein>
    <submittedName>
        <fullName evidence="1">Uncharacterized protein</fullName>
    </submittedName>
</protein>
<sequence length="172" mass="19470">MKTIREQIIERIIAQLETIMGANGYHNNIGVGHVYRQESVLEQAHTPAISVWELAETRERNKYGGTIRQLTIRIEALVEVNGDKHPAEVSNELLGDIEKALIMGDMSLDEFIDDIQDIAAEVIQVPVNRKLTEILSESMSEIAHLPLNWKLAGATIDFEIRYTTEWGDPYTQ</sequence>
<dbReference type="OrthoDB" id="5624603at2"/>
<evidence type="ECO:0000313" key="2">
    <source>
        <dbReference type="Proteomes" id="UP000031623"/>
    </source>
</evidence>
<name>A0A090AD41_9GAMM</name>
<accession>A0A090AD41</accession>
<dbReference type="AlphaFoldDB" id="A0A090AD41"/>
<reference evidence="1 2" key="1">
    <citation type="journal article" date="2014" name="ISME J.">
        <title>Ecophysiology of Thioploca ingrica as revealed by the complete genome sequence supplemented with proteomic evidence.</title>
        <authorList>
            <person name="Kojima H."/>
            <person name="Ogura Y."/>
            <person name="Yamamoto N."/>
            <person name="Togashi T."/>
            <person name="Mori H."/>
            <person name="Watanabe T."/>
            <person name="Nemoto F."/>
            <person name="Kurokawa K."/>
            <person name="Hayashi T."/>
            <person name="Fukui M."/>
        </authorList>
    </citation>
    <scope>NUCLEOTIDE SEQUENCE [LARGE SCALE GENOMIC DNA]</scope>
</reference>
<organism evidence="1 2">
    <name type="scientific">Thioploca ingrica</name>
    <dbReference type="NCBI Taxonomy" id="40754"/>
    <lineage>
        <taxon>Bacteria</taxon>
        <taxon>Pseudomonadati</taxon>
        <taxon>Pseudomonadota</taxon>
        <taxon>Gammaproteobacteria</taxon>
        <taxon>Thiotrichales</taxon>
        <taxon>Thiotrichaceae</taxon>
        <taxon>Thioploca</taxon>
    </lineage>
</organism>
<keyword evidence="2" id="KW-1185">Reference proteome</keyword>
<evidence type="ECO:0000313" key="1">
    <source>
        <dbReference type="EMBL" id="BAP55733.1"/>
    </source>
</evidence>
<proteinExistence type="predicted"/>